<accession>A0A1F5NPB4</accession>
<dbReference type="Proteomes" id="UP000176864">
    <property type="component" value="Unassembled WGS sequence"/>
</dbReference>
<evidence type="ECO:0000256" key="1">
    <source>
        <dbReference type="SAM" id="MobiDB-lite"/>
    </source>
</evidence>
<keyword evidence="2" id="KW-0732">Signal</keyword>
<dbReference type="AlphaFoldDB" id="A0A1F5NPB4"/>
<comment type="caution">
    <text evidence="3">The sequence shown here is derived from an EMBL/GenBank/DDBJ whole genome shotgun (WGS) entry which is preliminary data.</text>
</comment>
<organism evidence="3 4">
    <name type="scientific">Candidatus Doudnabacteria bacterium RIFCSPHIGHO2_01_FULL_46_14</name>
    <dbReference type="NCBI Taxonomy" id="1817824"/>
    <lineage>
        <taxon>Bacteria</taxon>
        <taxon>Candidatus Doudnaibacteriota</taxon>
    </lineage>
</organism>
<feature type="chain" id="PRO_5009520179" description="3D domain-containing protein" evidence="2">
    <location>
        <begin position="22"/>
        <end position="297"/>
    </location>
</feature>
<evidence type="ECO:0000256" key="2">
    <source>
        <dbReference type="SAM" id="SignalP"/>
    </source>
</evidence>
<sequence length="297" mass="32252">MKKQITFVLFVLFLVSGSAFAQLKRVSIYGNRNANPAAGVPMPPPATPPVKLAALEALAGKTVCQAGTTSLDEYERRYGNFRRGAYLHTGAVYASEDPRYEFGAVADVEMRFTLDKAGAFMATNQPCDFTLRGWYAVAAEEVEGGQYDGRILGSVVRSGADAACDFIPRDTCRIVRGGGRGAGAVIATTGSASQERYIAIELYQEVVDPWGRQVLMVRGTGSDFVKELESKQGLGIAKFRIEHNNAQTIAKDAVADIFGEGPSEATQLAEVNAEDNKGREAERREKIQERIAKRSKK</sequence>
<evidence type="ECO:0000313" key="3">
    <source>
        <dbReference type="EMBL" id="OGE79515.1"/>
    </source>
</evidence>
<dbReference type="STRING" id="1817824.A2751_00250"/>
<name>A0A1F5NPB4_9BACT</name>
<feature type="region of interest" description="Disordered" evidence="1">
    <location>
        <begin position="266"/>
        <end position="297"/>
    </location>
</feature>
<evidence type="ECO:0000313" key="4">
    <source>
        <dbReference type="Proteomes" id="UP000176864"/>
    </source>
</evidence>
<feature type="compositionally biased region" description="Basic and acidic residues" evidence="1">
    <location>
        <begin position="274"/>
        <end position="297"/>
    </location>
</feature>
<gene>
    <name evidence="3" type="ORF">A2751_00250</name>
</gene>
<dbReference type="EMBL" id="MFEK01000001">
    <property type="protein sequence ID" value="OGE79515.1"/>
    <property type="molecule type" value="Genomic_DNA"/>
</dbReference>
<reference evidence="3 4" key="1">
    <citation type="journal article" date="2016" name="Nat. Commun.">
        <title>Thousands of microbial genomes shed light on interconnected biogeochemical processes in an aquifer system.</title>
        <authorList>
            <person name="Anantharaman K."/>
            <person name="Brown C.T."/>
            <person name="Hug L.A."/>
            <person name="Sharon I."/>
            <person name="Castelle C.J."/>
            <person name="Probst A.J."/>
            <person name="Thomas B.C."/>
            <person name="Singh A."/>
            <person name="Wilkins M.J."/>
            <person name="Karaoz U."/>
            <person name="Brodie E.L."/>
            <person name="Williams K.H."/>
            <person name="Hubbard S.S."/>
            <person name="Banfield J.F."/>
        </authorList>
    </citation>
    <scope>NUCLEOTIDE SEQUENCE [LARGE SCALE GENOMIC DNA]</scope>
</reference>
<evidence type="ECO:0008006" key="5">
    <source>
        <dbReference type="Google" id="ProtNLM"/>
    </source>
</evidence>
<feature type="signal peptide" evidence="2">
    <location>
        <begin position="1"/>
        <end position="21"/>
    </location>
</feature>
<proteinExistence type="predicted"/>
<protein>
    <recommendedName>
        <fullName evidence="5">3D domain-containing protein</fullName>
    </recommendedName>
</protein>